<dbReference type="PROSITE" id="PS50048">
    <property type="entry name" value="ZN2_CY6_FUNGAL_2"/>
    <property type="match status" value="1"/>
</dbReference>
<dbReference type="InterPro" id="IPR021858">
    <property type="entry name" value="Fun_TF"/>
</dbReference>
<dbReference type="EMBL" id="BTGB01000001">
    <property type="protein sequence ID" value="GMM44892.1"/>
    <property type="molecule type" value="Genomic_DNA"/>
</dbReference>
<feature type="domain" description="Zn(2)-C6 fungal-type" evidence="3">
    <location>
        <begin position="23"/>
        <end position="53"/>
    </location>
</feature>
<dbReference type="GO" id="GO:0000981">
    <property type="term" value="F:DNA-binding transcription factor activity, RNA polymerase II-specific"/>
    <property type="evidence" value="ECO:0007669"/>
    <property type="project" value="InterPro"/>
</dbReference>
<organism evidence="4 5">
    <name type="scientific">Pichia kluyveri</name>
    <name type="common">Yeast</name>
    <dbReference type="NCBI Taxonomy" id="36015"/>
    <lineage>
        <taxon>Eukaryota</taxon>
        <taxon>Fungi</taxon>
        <taxon>Dikarya</taxon>
        <taxon>Ascomycota</taxon>
        <taxon>Saccharomycotina</taxon>
        <taxon>Pichiomycetes</taxon>
        <taxon>Pichiales</taxon>
        <taxon>Pichiaceae</taxon>
        <taxon>Pichia</taxon>
    </lineage>
</organism>
<sequence length="573" mass="66614">MNDKQVNSVSAQKQPKLVRNRGGCLSCRKRKVKCDEMKPECKRCSKSNYVCFWPKDGNESLSHRSNFKLVKKSNSEIKFISMNKNTIKKAGVIDEDALIRRYIRENTLSVVPTILNGMNHREMFYYDAFINGFIVSISNQLAHEKLLPGTIIVPRGLQDPMIKKLCISCGESFIFRCQEGNIRNDEIVVKVRNESLNILDELIRRIDNNSIMQCREWMLIYFILWNARQKFLYEGRHAQTINLISGIEAIKLWVETQKVYGNENENVNVNDDHDDSGDLVKFENADIYILGEEKASIEEVKSFMLLDKVVNKRQMIENMKSDKIYKASAFERTLLETFVFNYSCTLLTIDKSLIKCVPSPYEVFKLITPLLETPIFNCPVPWMNNPTMGAALPIIEYQAKIIWLSFQYNDGYDDDVLNEIQHIYTQCENYEIPTIINVDYPDKIIHKLLESCYISKIISIGVYIFATKILQRNKRVEYDEKIRVSIEKMFEILNNISQYSQTGVIAKWAFVVTGCAIIDNEQRRKLRERLLKFIDVLKTGSLRTTVQFLDKVWDDEIGLDALFIEDYLNLLVI</sequence>
<gene>
    <name evidence="4" type="ORF">DAPK24_014670</name>
</gene>
<name>A0AAV5R1G7_PICKL</name>
<dbReference type="InterPro" id="IPR036864">
    <property type="entry name" value="Zn2-C6_fun-type_DNA-bd_sf"/>
</dbReference>
<dbReference type="Pfam" id="PF11951">
    <property type="entry name" value="Fungal_trans_2"/>
    <property type="match status" value="1"/>
</dbReference>
<dbReference type="CDD" id="cd00067">
    <property type="entry name" value="GAL4"/>
    <property type="match status" value="1"/>
</dbReference>
<keyword evidence="2" id="KW-0539">Nucleus</keyword>
<evidence type="ECO:0000313" key="5">
    <source>
        <dbReference type="Proteomes" id="UP001378960"/>
    </source>
</evidence>
<keyword evidence="5" id="KW-1185">Reference proteome</keyword>
<dbReference type="AlphaFoldDB" id="A0AAV5R1G7"/>
<dbReference type="PANTHER" id="PTHR37534:SF46">
    <property type="entry name" value="ZN(II)2CYS6 TRANSCRIPTION FACTOR (EUROFUNG)"/>
    <property type="match status" value="1"/>
</dbReference>
<comment type="subcellular location">
    <subcellularLocation>
        <location evidence="1">Nucleus</location>
    </subcellularLocation>
</comment>
<dbReference type="SMART" id="SM00066">
    <property type="entry name" value="GAL4"/>
    <property type="match status" value="1"/>
</dbReference>
<protein>
    <recommendedName>
        <fullName evidence="3">Zn(2)-C6 fungal-type domain-containing protein</fullName>
    </recommendedName>
</protein>
<evidence type="ECO:0000256" key="1">
    <source>
        <dbReference type="ARBA" id="ARBA00004123"/>
    </source>
</evidence>
<proteinExistence type="predicted"/>
<dbReference type="GO" id="GO:0005634">
    <property type="term" value="C:nucleus"/>
    <property type="evidence" value="ECO:0007669"/>
    <property type="project" value="UniProtKB-SubCell"/>
</dbReference>
<dbReference type="Proteomes" id="UP001378960">
    <property type="component" value="Unassembled WGS sequence"/>
</dbReference>
<dbReference type="Pfam" id="PF00172">
    <property type="entry name" value="Zn_clus"/>
    <property type="match status" value="1"/>
</dbReference>
<dbReference type="Gene3D" id="4.10.240.10">
    <property type="entry name" value="Zn(2)-C6 fungal-type DNA-binding domain"/>
    <property type="match status" value="1"/>
</dbReference>
<dbReference type="GO" id="GO:0008270">
    <property type="term" value="F:zinc ion binding"/>
    <property type="evidence" value="ECO:0007669"/>
    <property type="project" value="InterPro"/>
</dbReference>
<reference evidence="4 5" key="1">
    <citation type="journal article" date="2023" name="Elife">
        <title>Identification of key yeast species and microbe-microbe interactions impacting larval growth of Drosophila in the wild.</title>
        <authorList>
            <person name="Mure A."/>
            <person name="Sugiura Y."/>
            <person name="Maeda R."/>
            <person name="Honda K."/>
            <person name="Sakurai N."/>
            <person name="Takahashi Y."/>
            <person name="Watada M."/>
            <person name="Katoh T."/>
            <person name="Gotoh A."/>
            <person name="Gotoh Y."/>
            <person name="Taniguchi I."/>
            <person name="Nakamura K."/>
            <person name="Hayashi T."/>
            <person name="Katayama T."/>
            <person name="Uemura T."/>
            <person name="Hattori Y."/>
        </authorList>
    </citation>
    <scope>NUCLEOTIDE SEQUENCE [LARGE SCALE GENOMIC DNA]</scope>
    <source>
        <strain evidence="4 5">PK-24</strain>
    </source>
</reference>
<comment type="caution">
    <text evidence="4">The sequence shown here is derived from an EMBL/GenBank/DDBJ whole genome shotgun (WGS) entry which is preliminary data.</text>
</comment>
<dbReference type="PROSITE" id="PS00463">
    <property type="entry name" value="ZN2_CY6_FUNGAL_1"/>
    <property type="match status" value="1"/>
</dbReference>
<evidence type="ECO:0000259" key="3">
    <source>
        <dbReference type="PROSITE" id="PS50048"/>
    </source>
</evidence>
<evidence type="ECO:0000313" key="4">
    <source>
        <dbReference type="EMBL" id="GMM44892.1"/>
    </source>
</evidence>
<dbReference type="PANTHER" id="PTHR37534">
    <property type="entry name" value="TRANSCRIPTIONAL ACTIVATOR PROTEIN UGA3"/>
    <property type="match status" value="1"/>
</dbReference>
<dbReference type="InterPro" id="IPR001138">
    <property type="entry name" value="Zn2Cys6_DnaBD"/>
</dbReference>
<evidence type="ECO:0000256" key="2">
    <source>
        <dbReference type="ARBA" id="ARBA00023242"/>
    </source>
</evidence>
<accession>A0AAV5R1G7</accession>
<dbReference type="SUPFAM" id="SSF57701">
    <property type="entry name" value="Zn2/Cys6 DNA-binding domain"/>
    <property type="match status" value="1"/>
</dbReference>